<organism evidence="2 3">
    <name type="scientific">Ideonella azotifigens</name>
    <dbReference type="NCBI Taxonomy" id="513160"/>
    <lineage>
        <taxon>Bacteria</taxon>
        <taxon>Pseudomonadati</taxon>
        <taxon>Pseudomonadota</taxon>
        <taxon>Betaproteobacteria</taxon>
        <taxon>Burkholderiales</taxon>
        <taxon>Sphaerotilaceae</taxon>
        <taxon>Ideonella</taxon>
    </lineage>
</organism>
<proteinExistence type="predicted"/>
<reference evidence="2 3" key="1">
    <citation type="journal article" date="2019" name="Int. J. Syst. Evol. Microbiol.">
        <title>The Global Catalogue of Microorganisms (GCM) 10K type strain sequencing project: providing services to taxonomists for standard genome sequencing and annotation.</title>
        <authorList>
            <consortium name="The Broad Institute Genomics Platform"/>
            <consortium name="The Broad Institute Genome Sequencing Center for Infectious Disease"/>
            <person name="Wu L."/>
            <person name="Ma J."/>
        </authorList>
    </citation>
    <scope>NUCLEOTIDE SEQUENCE [LARGE SCALE GENOMIC DNA]</scope>
    <source>
        <strain evidence="2 3">JCM 15503</strain>
    </source>
</reference>
<evidence type="ECO:0000313" key="2">
    <source>
        <dbReference type="EMBL" id="GAA0768410.1"/>
    </source>
</evidence>
<gene>
    <name evidence="2" type="ORF">GCM10009107_58210</name>
</gene>
<keyword evidence="3" id="KW-1185">Reference proteome</keyword>
<evidence type="ECO:0000256" key="1">
    <source>
        <dbReference type="SAM" id="SignalP"/>
    </source>
</evidence>
<dbReference type="RefSeq" id="WP_231010196.1">
    <property type="nucleotide sequence ID" value="NZ_BAAAEW010000047.1"/>
</dbReference>
<sequence>MRMTRWDLALLACWGTTGAALAAGPAVPVIPAADTPAAPPAASSWSDCVAHQPPLSCADAREPAALALAGEQRAKREDDTLTLQLFGPGEPALVLIDQPAAPRAASSPAVSAGGLRYRLLGPLEHADAWLVAQVAAGDDTRAPRLRLFSAGNPAGLLLADWPWVAPNGRLIVVVDSPEGGHAPGSVTLLQKAGPRWSQVFRYEPAASTHLYFRSWRADSAALRLDWQRSGPNCTGAAQGTLQLRDGPYGWDFLPEPPSACANNPVDRN</sequence>
<feature type="signal peptide" evidence="1">
    <location>
        <begin position="1"/>
        <end position="22"/>
    </location>
</feature>
<dbReference type="Proteomes" id="UP001500279">
    <property type="component" value="Unassembled WGS sequence"/>
</dbReference>
<keyword evidence="1" id="KW-0732">Signal</keyword>
<name>A0ABN1KJ46_9BURK</name>
<comment type="caution">
    <text evidence="2">The sequence shown here is derived from an EMBL/GenBank/DDBJ whole genome shotgun (WGS) entry which is preliminary data.</text>
</comment>
<protein>
    <submittedName>
        <fullName evidence="2">Uncharacterized protein</fullName>
    </submittedName>
</protein>
<feature type="chain" id="PRO_5047237889" evidence="1">
    <location>
        <begin position="23"/>
        <end position="268"/>
    </location>
</feature>
<evidence type="ECO:0000313" key="3">
    <source>
        <dbReference type="Proteomes" id="UP001500279"/>
    </source>
</evidence>
<dbReference type="EMBL" id="BAAAEW010000047">
    <property type="protein sequence ID" value="GAA0768410.1"/>
    <property type="molecule type" value="Genomic_DNA"/>
</dbReference>
<accession>A0ABN1KJ46</accession>